<dbReference type="Proteomes" id="UP001058072">
    <property type="component" value="Chromosome"/>
</dbReference>
<keyword evidence="4" id="KW-1185">Reference proteome</keyword>
<evidence type="ECO:0000313" key="4">
    <source>
        <dbReference type="Proteomes" id="UP001058016"/>
    </source>
</evidence>
<evidence type="ECO:0000313" key="5">
    <source>
        <dbReference type="Proteomes" id="UP001058072"/>
    </source>
</evidence>
<keyword evidence="1" id="KW-1133">Transmembrane helix</keyword>
<evidence type="ECO:0000256" key="1">
    <source>
        <dbReference type="SAM" id="Phobius"/>
    </source>
</evidence>
<dbReference type="RefSeq" id="WP_055304830.1">
    <property type="nucleotide sequence ID" value="NZ_CP071249.1"/>
</dbReference>
<dbReference type="EMBL" id="CP071249">
    <property type="protein sequence ID" value="UUF05514.1"/>
    <property type="molecule type" value="Genomic_DNA"/>
</dbReference>
<evidence type="ECO:0000313" key="3">
    <source>
        <dbReference type="EMBL" id="UUF09034.1"/>
    </source>
</evidence>
<feature type="transmembrane region" description="Helical" evidence="1">
    <location>
        <begin position="99"/>
        <end position="118"/>
    </location>
</feature>
<feature type="transmembrane region" description="Helical" evidence="1">
    <location>
        <begin position="222"/>
        <end position="241"/>
    </location>
</feature>
<organism evidence="3 5">
    <name type="scientific">Turicibacter bilis</name>
    <dbReference type="NCBI Taxonomy" id="2735723"/>
    <lineage>
        <taxon>Bacteria</taxon>
        <taxon>Bacillati</taxon>
        <taxon>Bacillota</taxon>
        <taxon>Erysipelotrichia</taxon>
        <taxon>Erysipelotrichales</taxon>
        <taxon>Turicibacteraceae</taxon>
        <taxon>Turicibacter</taxon>
    </lineage>
</organism>
<name>A0A9Q9CHH1_9FIRM</name>
<accession>A0A9Q9CHH1</accession>
<protein>
    <submittedName>
        <fullName evidence="3">Arsenic efflux protein</fullName>
    </submittedName>
</protein>
<reference evidence="3 4" key="1">
    <citation type="submission" date="2021-03" db="EMBL/GenBank/DDBJ databases">
        <title>Comparative Genomics and Metabolomics in the genus Turicibacter.</title>
        <authorList>
            <person name="Maki J."/>
            <person name="Looft T."/>
        </authorList>
    </citation>
    <scope>NUCLEOTIDE SEQUENCE</scope>
    <source>
        <strain evidence="3">ISU324</strain>
        <strain evidence="2 4">MMM721</strain>
    </source>
</reference>
<dbReference type="NCBIfam" id="NF037962">
    <property type="entry name" value="arsenic_eff"/>
    <property type="match status" value="1"/>
</dbReference>
<feature type="transmembrane region" description="Helical" evidence="1">
    <location>
        <begin position="66"/>
        <end position="87"/>
    </location>
</feature>
<keyword evidence="1" id="KW-0812">Transmembrane</keyword>
<evidence type="ECO:0000313" key="2">
    <source>
        <dbReference type="EMBL" id="UUF05514.1"/>
    </source>
</evidence>
<dbReference type="InterPro" id="IPR021552">
    <property type="entry name" value="ArsP_2"/>
</dbReference>
<gene>
    <name evidence="2" type="ORF">J0J69_10645</name>
    <name evidence="3" type="ORF">J0J70_03245</name>
</gene>
<dbReference type="Proteomes" id="UP001058016">
    <property type="component" value="Chromosome"/>
</dbReference>
<feature type="transmembrane region" description="Helical" evidence="1">
    <location>
        <begin position="12"/>
        <end position="29"/>
    </location>
</feature>
<sequence>MEFVLDAFIDALKIWPLLVIVYVVFEFMGNQRTTYLKNHRLGPVLGAIGGCIPQCGASVAASSLYAAGSITLGTLLSVFISTSDEAIPLMLTYRDQGAFIILLLVVKIIYAILIGSFVDKVFDVKPKRNTYSLLKCSKACDCHESNIVMSAIRRSLKVVVFLFIMTCLMNVVIWVIGENVLEQWLLRAYKWQPFISAAIGLVPNCVSSILITQLYLEGMISFGAVVAGLCTGAGAGLLVLFKENRPISENLKIVCVLYVLSVVIGVILNCLVILS</sequence>
<keyword evidence="1" id="KW-0472">Membrane</keyword>
<dbReference type="AlphaFoldDB" id="A0A9Q9CHH1"/>
<dbReference type="EMBL" id="CP071250">
    <property type="protein sequence ID" value="UUF09034.1"/>
    <property type="molecule type" value="Genomic_DNA"/>
</dbReference>
<dbReference type="Pfam" id="PF11449">
    <property type="entry name" value="ArsP_2"/>
    <property type="match status" value="1"/>
</dbReference>
<feature type="transmembrane region" description="Helical" evidence="1">
    <location>
        <begin position="158"/>
        <end position="181"/>
    </location>
</feature>
<proteinExistence type="predicted"/>
<feature type="transmembrane region" description="Helical" evidence="1">
    <location>
        <begin position="253"/>
        <end position="274"/>
    </location>
</feature>